<keyword evidence="3" id="KW-0645">Protease</keyword>
<proteinExistence type="inferred from homology"/>
<dbReference type="InterPro" id="IPR047272">
    <property type="entry name" value="S49_SppA_C"/>
</dbReference>
<dbReference type="Proteomes" id="UP000245790">
    <property type="component" value="Unassembled WGS sequence"/>
</dbReference>
<dbReference type="AlphaFoldDB" id="A0A316FRX7"/>
<evidence type="ECO:0000256" key="3">
    <source>
        <dbReference type="ARBA" id="ARBA00022670"/>
    </source>
</evidence>
<feature type="active site" description="Nucleophile" evidence="7">
    <location>
        <position position="411"/>
    </location>
</feature>
<dbReference type="InterPro" id="IPR002142">
    <property type="entry name" value="Peptidase_S49"/>
</dbReference>
<dbReference type="CDD" id="cd07018">
    <property type="entry name" value="S49_SppA_67K_type"/>
    <property type="match status" value="1"/>
</dbReference>
<feature type="domain" description="Peptidase S49" evidence="9">
    <location>
        <begin position="394"/>
        <end position="545"/>
    </location>
</feature>
<dbReference type="InterPro" id="IPR029045">
    <property type="entry name" value="ClpP/crotonase-like_dom_sf"/>
</dbReference>
<evidence type="ECO:0000256" key="2">
    <source>
        <dbReference type="ARBA" id="ARBA00008683"/>
    </source>
</evidence>
<dbReference type="Gene3D" id="3.90.226.10">
    <property type="entry name" value="2-enoyl-CoA Hydratase, Chain A, domain 1"/>
    <property type="match status" value="3"/>
</dbReference>
<keyword evidence="8" id="KW-1133">Transmembrane helix</keyword>
<comment type="subcellular location">
    <subcellularLocation>
        <location evidence="1">Membrane</location>
    </subcellularLocation>
</comment>
<evidence type="ECO:0000256" key="5">
    <source>
        <dbReference type="ARBA" id="ARBA00022825"/>
    </source>
</evidence>
<keyword evidence="8" id="KW-0812">Transmembrane</keyword>
<keyword evidence="5" id="KW-0720">Serine protease</keyword>
<keyword evidence="4" id="KW-0378">Hydrolase</keyword>
<dbReference type="PIRSF" id="PIRSF001217">
    <property type="entry name" value="Protease_4_SppA"/>
    <property type="match status" value="1"/>
</dbReference>
<feature type="transmembrane region" description="Helical" evidence="8">
    <location>
        <begin position="12"/>
        <end position="40"/>
    </location>
</feature>
<dbReference type="PANTHER" id="PTHR33209">
    <property type="entry name" value="PROTEASE 4"/>
    <property type="match status" value="1"/>
</dbReference>
<gene>
    <name evidence="10" type="ORF">C8D97_11919</name>
</gene>
<dbReference type="EMBL" id="QGGU01000019">
    <property type="protein sequence ID" value="PWK42186.1"/>
    <property type="molecule type" value="Genomic_DNA"/>
</dbReference>
<dbReference type="NCBIfam" id="TIGR00706">
    <property type="entry name" value="SppA_dom"/>
    <property type="match status" value="1"/>
</dbReference>
<evidence type="ECO:0000256" key="8">
    <source>
        <dbReference type="SAM" id="Phobius"/>
    </source>
</evidence>
<dbReference type="NCBIfam" id="TIGR00705">
    <property type="entry name" value="SppA_67K"/>
    <property type="match status" value="1"/>
</dbReference>
<dbReference type="GO" id="GO:0008236">
    <property type="term" value="F:serine-type peptidase activity"/>
    <property type="evidence" value="ECO:0007669"/>
    <property type="project" value="UniProtKB-KW"/>
</dbReference>
<name>A0A316FRX7_9GAMM</name>
<evidence type="ECO:0000256" key="4">
    <source>
        <dbReference type="ARBA" id="ARBA00022801"/>
    </source>
</evidence>
<keyword evidence="6 8" id="KW-0472">Membrane</keyword>
<evidence type="ECO:0000313" key="10">
    <source>
        <dbReference type="EMBL" id="PWK42186.1"/>
    </source>
</evidence>
<dbReference type="InterPro" id="IPR004635">
    <property type="entry name" value="Pept_S49_SppA"/>
</dbReference>
<dbReference type="Pfam" id="PF01343">
    <property type="entry name" value="Peptidase_S49"/>
    <property type="match status" value="2"/>
</dbReference>
<evidence type="ECO:0000313" key="11">
    <source>
        <dbReference type="Proteomes" id="UP000245790"/>
    </source>
</evidence>
<accession>A0A316FRX7</accession>
<keyword evidence="11" id="KW-1185">Reference proteome</keyword>
<organism evidence="10 11">
    <name type="scientific">Pleionea mediterranea</name>
    <dbReference type="NCBI Taxonomy" id="523701"/>
    <lineage>
        <taxon>Bacteria</taxon>
        <taxon>Pseudomonadati</taxon>
        <taxon>Pseudomonadota</taxon>
        <taxon>Gammaproteobacteria</taxon>
        <taxon>Oceanospirillales</taxon>
        <taxon>Pleioneaceae</taxon>
        <taxon>Pleionea</taxon>
    </lineage>
</organism>
<reference evidence="10 11" key="1">
    <citation type="submission" date="2018-05" db="EMBL/GenBank/DDBJ databases">
        <title>Genomic Encyclopedia of Type Strains, Phase IV (KMG-IV): sequencing the most valuable type-strain genomes for metagenomic binning, comparative biology and taxonomic classification.</title>
        <authorList>
            <person name="Goeker M."/>
        </authorList>
    </citation>
    <scope>NUCLEOTIDE SEQUENCE [LARGE SCALE GENOMIC DNA]</scope>
    <source>
        <strain evidence="10 11">DSM 25350</strain>
    </source>
</reference>
<evidence type="ECO:0000256" key="1">
    <source>
        <dbReference type="ARBA" id="ARBA00004370"/>
    </source>
</evidence>
<feature type="domain" description="Peptidase S49" evidence="9">
    <location>
        <begin position="137"/>
        <end position="295"/>
    </location>
</feature>
<evidence type="ECO:0000256" key="6">
    <source>
        <dbReference type="ARBA" id="ARBA00023136"/>
    </source>
</evidence>
<feature type="active site" description="Proton donor/acceptor" evidence="7">
    <location>
        <position position="205"/>
    </location>
</feature>
<dbReference type="CDD" id="cd07023">
    <property type="entry name" value="S49_Sppa_N_C"/>
    <property type="match status" value="1"/>
</dbReference>
<dbReference type="InterPro" id="IPR004634">
    <property type="entry name" value="Pept_S49_pIV"/>
</dbReference>
<comment type="similarity">
    <text evidence="2">Belongs to the peptidase S49 family.</text>
</comment>
<protein>
    <submittedName>
        <fullName evidence="10">Signal peptide peptidase A</fullName>
    </submittedName>
</protein>
<evidence type="ECO:0000259" key="9">
    <source>
        <dbReference type="Pfam" id="PF01343"/>
    </source>
</evidence>
<dbReference type="SUPFAM" id="SSF52096">
    <property type="entry name" value="ClpP/crotonase"/>
    <property type="match status" value="2"/>
</dbReference>
<sequence>MDKPSSTVGRIFYYIWTVFKVNAVVVFGLIALILSISFLVSIVSGGDKVDVPEGSALVFAPKGIITEQPQFVDPVQEALGEAMGNGQPNEESIYDLLEVLRNAKEDDRITMIAIYPQSIVSVGPAMLEMLKDGFADFKESGKKVVAMGDFYSQAQYHIAAQADEVYVHPHGGILLEGYSRVRTYYADMLENVKVTPNVFKVGKYKSAIEPYLRNDMSDYAKEANKAFLGDLWSSFKRDIAEARGISAEDIDTQINNYPEAMKQHGGNFSKIALENKLVDGLKTRPEFRKMMMEAVGENEDKTSYKQIHHRKYLKAIKPPIDIVNPTSKKVAVIIAKGAIVDGNAKEGTAGGDTLARKIRRARTNENTAAIVLRVDSPGGSAFASEVIRQELMQAKEQGLPFVVSMGTYAASGGYWISANADEIWARPTTITGSIGIFGFIPTFERTLDWAGVNRDGVGTTKLAGAMDVGQGLSEPVKEIIQSNIENGYRRFLELVSNGRDMTTEAVDEIAQGRVWSGVKAKELGLVDNLGSINDAIKAAAKRAELEDGQYDTWFVKRELSKNEQLIKQLLNSSASDNIETESVKPNTLVNKLMLDMQSELKKVQQFNDPNHAYIHCNCVID</sequence>
<dbReference type="Gene3D" id="6.20.330.10">
    <property type="match status" value="1"/>
</dbReference>
<dbReference type="PANTHER" id="PTHR33209:SF1">
    <property type="entry name" value="PEPTIDASE S49 DOMAIN-CONTAINING PROTEIN"/>
    <property type="match status" value="1"/>
</dbReference>
<dbReference type="GO" id="GO:0006465">
    <property type="term" value="P:signal peptide processing"/>
    <property type="evidence" value="ECO:0007669"/>
    <property type="project" value="InterPro"/>
</dbReference>
<evidence type="ECO:0000256" key="7">
    <source>
        <dbReference type="PIRSR" id="PIRSR001217-1"/>
    </source>
</evidence>
<dbReference type="GO" id="GO:0016020">
    <property type="term" value="C:membrane"/>
    <property type="evidence" value="ECO:0007669"/>
    <property type="project" value="UniProtKB-SubCell"/>
</dbReference>
<comment type="caution">
    <text evidence="10">The sequence shown here is derived from an EMBL/GenBank/DDBJ whole genome shotgun (WGS) entry which is preliminary data.</text>
</comment>
<dbReference type="RefSeq" id="WP_245411493.1">
    <property type="nucleotide sequence ID" value="NZ_QGGU01000019.1"/>
</dbReference>
<dbReference type="InterPro" id="IPR047217">
    <property type="entry name" value="S49_SppA_67K_type_N"/>
</dbReference>